<dbReference type="Proteomes" id="UP001595615">
    <property type="component" value="Unassembled WGS sequence"/>
</dbReference>
<reference evidence="3" key="1">
    <citation type="journal article" date="2019" name="Int. J. Syst. Evol. Microbiol.">
        <title>The Global Catalogue of Microorganisms (GCM) 10K type strain sequencing project: providing services to taxonomists for standard genome sequencing and annotation.</title>
        <authorList>
            <consortium name="The Broad Institute Genomics Platform"/>
            <consortium name="The Broad Institute Genome Sequencing Center for Infectious Disease"/>
            <person name="Wu L."/>
            <person name="Ma J."/>
        </authorList>
    </citation>
    <scope>NUCLEOTIDE SEQUENCE [LARGE SCALE GENOMIC DNA]</scope>
    <source>
        <strain evidence="3">KCTC 42644</strain>
    </source>
</reference>
<evidence type="ECO:0000256" key="1">
    <source>
        <dbReference type="SAM" id="MobiDB-lite"/>
    </source>
</evidence>
<dbReference type="RefSeq" id="WP_380855886.1">
    <property type="nucleotide sequence ID" value="NZ_JBHRXV010000001.1"/>
</dbReference>
<evidence type="ECO:0000313" key="2">
    <source>
        <dbReference type="EMBL" id="MFC3711281.1"/>
    </source>
</evidence>
<comment type="caution">
    <text evidence="2">The sequence shown here is derived from an EMBL/GenBank/DDBJ whole genome shotgun (WGS) entry which is preliminary data.</text>
</comment>
<proteinExistence type="predicted"/>
<sequence>MIDDEGTAARRGRRRTEPTEPRDAAITPDDSASALERGARIFERLLRKRS</sequence>
<dbReference type="EMBL" id="JBHRXV010000001">
    <property type="protein sequence ID" value="MFC3711281.1"/>
    <property type="molecule type" value="Genomic_DNA"/>
</dbReference>
<gene>
    <name evidence="2" type="ORF">ACFOMD_01780</name>
</gene>
<accession>A0ABV7X634</accession>
<keyword evidence="3" id="KW-1185">Reference proteome</keyword>
<feature type="region of interest" description="Disordered" evidence="1">
    <location>
        <begin position="1"/>
        <end position="35"/>
    </location>
</feature>
<organism evidence="2 3">
    <name type="scientific">Sphingoaurantiacus capsulatus</name>
    <dbReference type="NCBI Taxonomy" id="1771310"/>
    <lineage>
        <taxon>Bacteria</taxon>
        <taxon>Pseudomonadati</taxon>
        <taxon>Pseudomonadota</taxon>
        <taxon>Alphaproteobacteria</taxon>
        <taxon>Sphingomonadales</taxon>
        <taxon>Sphingosinicellaceae</taxon>
        <taxon>Sphingoaurantiacus</taxon>
    </lineage>
</organism>
<name>A0ABV7X634_9SPHN</name>
<evidence type="ECO:0000313" key="3">
    <source>
        <dbReference type="Proteomes" id="UP001595615"/>
    </source>
</evidence>
<protein>
    <submittedName>
        <fullName evidence="2">Uncharacterized protein</fullName>
    </submittedName>
</protein>